<dbReference type="SMART" id="SM00304">
    <property type="entry name" value="HAMP"/>
    <property type="match status" value="1"/>
</dbReference>
<dbReference type="CDD" id="cd06225">
    <property type="entry name" value="HAMP"/>
    <property type="match status" value="1"/>
</dbReference>
<comment type="caution">
    <text evidence="8">The sequence shown here is derived from an EMBL/GenBank/DDBJ whole genome shotgun (WGS) entry which is preliminary data.</text>
</comment>
<evidence type="ECO:0000259" key="6">
    <source>
        <dbReference type="PROSITE" id="PS50111"/>
    </source>
</evidence>
<proteinExistence type="inferred from homology"/>
<dbReference type="Pfam" id="PF00015">
    <property type="entry name" value="MCPsignal"/>
    <property type="match status" value="1"/>
</dbReference>
<dbReference type="CDD" id="cd11386">
    <property type="entry name" value="MCP_signal"/>
    <property type="match status" value="1"/>
</dbReference>
<dbReference type="SMART" id="SM00283">
    <property type="entry name" value="MA"/>
    <property type="match status" value="1"/>
</dbReference>
<evidence type="ECO:0000256" key="5">
    <source>
        <dbReference type="SAM" id="Phobius"/>
    </source>
</evidence>
<gene>
    <name evidence="8" type="ORF">VST7929_01404</name>
</gene>
<feature type="transmembrane region" description="Helical" evidence="5">
    <location>
        <begin position="192"/>
        <end position="211"/>
    </location>
</feature>
<keyword evidence="5" id="KW-0472">Membrane</keyword>
<name>A0ABM8ZT88_9VIBR</name>
<dbReference type="PANTHER" id="PTHR32089">
    <property type="entry name" value="METHYL-ACCEPTING CHEMOTAXIS PROTEIN MCPB"/>
    <property type="match status" value="1"/>
</dbReference>
<dbReference type="SUPFAM" id="SSF58104">
    <property type="entry name" value="Methyl-accepting chemotaxis protein (MCP) signaling domain"/>
    <property type="match status" value="1"/>
</dbReference>
<keyword evidence="2 4" id="KW-0807">Transducer</keyword>
<sequence length="542" mass="58958">MRSIGNISLKTQLSCLAAFSILSFSALILIFLSYLQDTQSHINSRIEADFDYSITSSQATSNVWQVRVDYFRSVYSKSDRLRYLSKLDDWYQKVNNTLTQSFKKFPDQSLVNGVRSQVDNYYAYMKQAPMIFDKYEQGAITLQERNQWMSTGAASGLKLVDAINQLANHAQQMAHKQISASETALSESLRNIMIATGITAAILILFAIMIIRTILRSVTEIQGGISALANGDLTRRLADLGNNELGTLALQFNQSNDKLAGMVRELTTMGSSVSAAAVELASITSQSAQNAQEELSRVEQIATAAQEMASTATEVSSNADQAESAAQHANDSVDQGNVALAQCDTLSHQISSSIDDTGAIMNTLRQHVQEISAVIKLINDVSEQTNLLALNAAIEAARAGEQGRGFAVVADEVRNLAAKTQSATVDIEKIIQNLQSQSEVAEQSMQDNMALIEQNNQCQRQLKDAFNDIQLAVAQISEQNTLVASASEEQAAVSGDISEHLVSASAIVNQNVESSEQISQASDELSRLSEAQQQMLAFFKAN</sequence>
<evidence type="ECO:0000313" key="9">
    <source>
        <dbReference type="Proteomes" id="UP000838672"/>
    </source>
</evidence>
<keyword evidence="5" id="KW-0812">Transmembrane</keyword>
<evidence type="ECO:0000259" key="7">
    <source>
        <dbReference type="PROSITE" id="PS50885"/>
    </source>
</evidence>
<accession>A0ABM8ZT88</accession>
<dbReference type="PROSITE" id="PS50885">
    <property type="entry name" value="HAMP"/>
    <property type="match status" value="1"/>
</dbReference>
<dbReference type="Gene3D" id="1.10.287.950">
    <property type="entry name" value="Methyl-accepting chemotaxis protein"/>
    <property type="match status" value="1"/>
</dbReference>
<comment type="similarity">
    <text evidence="3">Belongs to the methyl-accepting chemotaxis (MCP) protein family.</text>
</comment>
<protein>
    <recommendedName>
        <fullName evidence="10">Methyl-accepting chemotaxis protein</fullName>
    </recommendedName>
</protein>
<comment type="subcellular location">
    <subcellularLocation>
        <location evidence="1">Membrane</location>
    </subcellularLocation>
</comment>
<evidence type="ECO:0000256" key="1">
    <source>
        <dbReference type="ARBA" id="ARBA00004370"/>
    </source>
</evidence>
<dbReference type="EMBL" id="CAKLDI010000001">
    <property type="protein sequence ID" value="CAH0533534.1"/>
    <property type="molecule type" value="Genomic_DNA"/>
</dbReference>
<evidence type="ECO:0000313" key="8">
    <source>
        <dbReference type="EMBL" id="CAH0533534.1"/>
    </source>
</evidence>
<dbReference type="InterPro" id="IPR004089">
    <property type="entry name" value="MCPsignal_dom"/>
</dbReference>
<dbReference type="PROSITE" id="PS50111">
    <property type="entry name" value="CHEMOTAXIS_TRANSDUC_2"/>
    <property type="match status" value="1"/>
</dbReference>
<feature type="transmembrane region" description="Helical" evidence="5">
    <location>
        <begin position="12"/>
        <end position="35"/>
    </location>
</feature>
<keyword evidence="9" id="KW-1185">Reference proteome</keyword>
<feature type="domain" description="Methyl-accepting transducer" evidence="6">
    <location>
        <begin position="269"/>
        <end position="505"/>
    </location>
</feature>
<feature type="domain" description="HAMP" evidence="7">
    <location>
        <begin position="212"/>
        <end position="264"/>
    </location>
</feature>
<evidence type="ECO:0000256" key="3">
    <source>
        <dbReference type="ARBA" id="ARBA00029447"/>
    </source>
</evidence>
<dbReference type="Pfam" id="PF00672">
    <property type="entry name" value="HAMP"/>
    <property type="match status" value="1"/>
</dbReference>
<evidence type="ECO:0000256" key="2">
    <source>
        <dbReference type="ARBA" id="ARBA00023224"/>
    </source>
</evidence>
<evidence type="ECO:0000256" key="4">
    <source>
        <dbReference type="PROSITE-ProRule" id="PRU00284"/>
    </source>
</evidence>
<dbReference type="InterPro" id="IPR003660">
    <property type="entry name" value="HAMP_dom"/>
</dbReference>
<evidence type="ECO:0008006" key="10">
    <source>
        <dbReference type="Google" id="ProtNLM"/>
    </source>
</evidence>
<reference evidence="8" key="1">
    <citation type="submission" date="2021-11" db="EMBL/GenBank/DDBJ databases">
        <authorList>
            <person name="Rodrigo-Torres L."/>
            <person name="Arahal R. D."/>
            <person name="Lucena T."/>
        </authorList>
    </citation>
    <scope>NUCLEOTIDE SEQUENCE</scope>
    <source>
        <strain evidence="8">CECT 7929</strain>
    </source>
</reference>
<dbReference type="PANTHER" id="PTHR32089:SF33">
    <property type="entry name" value="TOXIN COREGULATED PILUS BIOSYNTHESIS PROTEIN I"/>
    <property type="match status" value="1"/>
</dbReference>
<organism evidence="8 9">
    <name type="scientific">Vibrio stylophorae</name>
    <dbReference type="NCBI Taxonomy" id="659351"/>
    <lineage>
        <taxon>Bacteria</taxon>
        <taxon>Pseudomonadati</taxon>
        <taxon>Pseudomonadota</taxon>
        <taxon>Gammaproteobacteria</taxon>
        <taxon>Vibrionales</taxon>
        <taxon>Vibrionaceae</taxon>
        <taxon>Vibrio</taxon>
    </lineage>
</organism>
<keyword evidence="5" id="KW-1133">Transmembrane helix</keyword>
<dbReference type="Proteomes" id="UP000838672">
    <property type="component" value="Unassembled WGS sequence"/>
</dbReference>